<protein>
    <submittedName>
        <fullName evidence="2">Ovule protein</fullName>
    </submittedName>
</protein>
<evidence type="ECO:0000313" key="2">
    <source>
        <dbReference type="WBParaSite" id="L893_g24099.t1"/>
    </source>
</evidence>
<organism evidence="1 2">
    <name type="scientific">Steinernema glaseri</name>
    <dbReference type="NCBI Taxonomy" id="37863"/>
    <lineage>
        <taxon>Eukaryota</taxon>
        <taxon>Metazoa</taxon>
        <taxon>Ecdysozoa</taxon>
        <taxon>Nematoda</taxon>
        <taxon>Chromadorea</taxon>
        <taxon>Rhabditida</taxon>
        <taxon>Tylenchina</taxon>
        <taxon>Panagrolaimomorpha</taxon>
        <taxon>Strongyloidoidea</taxon>
        <taxon>Steinernematidae</taxon>
        <taxon>Steinernema</taxon>
    </lineage>
</organism>
<accession>A0A1I7Z9E8</accession>
<sequence length="90" mass="10564">MWVCGFYNTCEVDDNRETPGVCQCFFFSGYSGICLRFLVPDFVESGAVVINVNRYRHLLNLHPLPLHSGYYFNYFYVPSLFWLLMCCKLI</sequence>
<proteinExistence type="predicted"/>
<name>A0A1I7Z9E8_9BILA</name>
<dbReference type="AlphaFoldDB" id="A0A1I7Z9E8"/>
<keyword evidence="1" id="KW-1185">Reference proteome</keyword>
<dbReference type="Proteomes" id="UP000095287">
    <property type="component" value="Unplaced"/>
</dbReference>
<reference evidence="2" key="1">
    <citation type="submission" date="2016-11" db="UniProtKB">
        <authorList>
            <consortium name="WormBaseParasite"/>
        </authorList>
    </citation>
    <scope>IDENTIFICATION</scope>
</reference>
<dbReference type="WBParaSite" id="L893_g24099.t1">
    <property type="protein sequence ID" value="L893_g24099.t1"/>
    <property type="gene ID" value="L893_g24099"/>
</dbReference>
<evidence type="ECO:0000313" key="1">
    <source>
        <dbReference type="Proteomes" id="UP000095287"/>
    </source>
</evidence>